<dbReference type="EMBL" id="CP002535">
    <property type="protein sequence ID" value="AEE94459.1"/>
    <property type="molecule type" value="Genomic_DNA"/>
</dbReference>
<accession>F4B5W1</accession>
<feature type="transmembrane region" description="Helical" evidence="1">
    <location>
        <begin position="52"/>
        <end position="76"/>
    </location>
</feature>
<protein>
    <submittedName>
        <fullName evidence="2">Uncharacterized protein</fullName>
    </submittedName>
</protein>
<dbReference type="KEGG" id="aho:Ahos_1576"/>
<sequence length="112" mass="12551">MKLKFSYFGILSMKAKTIAVALAGILTGLLWIIPSFFISMITMLYILGRAKLFFLFPIISYIISESVTLLLFMILYKFVSRTYAIAFLVTASIISFIAPFLAFLVSILIGES</sequence>
<dbReference type="AlphaFoldDB" id="F4B5W1"/>
<reference evidence="2 3" key="1">
    <citation type="journal article" date="2011" name="Extremophiles">
        <title>Genomic analysis of Acidianus hospitalis W1 a host for studying crenarchaeal virus and plasmid life cycles.</title>
        <authorList>
            <person name="You X.Y."/>
            <person name="Liu C."/>
            <person name="Wang S.Y."/>
            <person name="Jiang C.Y."/>
            <person name="Shah S.A."/>
            <person name="Prangishvili D."/>
            <person name="She Q."/>
            <person name="Liu S.J."/>
            <person name="Garrett R.A."/>
        </authorList>
    </citation>
    <scope>NUCLEOTIDE SEQUENCE [LARGE SCALE GENOMIC DNA]</scope>
    <source>
        <strain evidence="2 3">W1</strain>
    </source>
</reference>
<feature type="transmembrane region" description="Helical" evidence="1">
    <location>
        <begin position="83"/>
        <end position="109"/>
    </location>
</feature>
<name>F4B5W1_ACIHW</name>
<feature type="transmembrane region" description="Helical" evidence="1">
    <location>
        <begin position="20"/>
        <end position="46"/>
    </location>
</feature>
<keyword evidence="1" id="KW-1133">Transmembrane helix</keyword>
<proteinExistence type="predicted"/>
<evidence type="ECO:0000313" key="2">
    <source>
        <dbReference type="EMBL" id="AEE94459.1"/>
    </source>
</evidence>
<gene>
    <name evidence="2" type="ordered locus">Ahos_1576</name>
</gene>
<evidence type="ECO:0000313" key="3">
    <source>
        <dbReference type="Proteomes" id="UP000008458"/>
    </source>
</evidence>
<dbReference type="HOGENOM" id="CLU_2140059_0_0_2"/>
<reference key="2">
    <citation type="journal article" date="2011" name="Extremophiles">
        <title>Genomic analyses of Acidianus hospitalis W1 a host for studying crenarchaeal virus and plasmid life cycles.</title>
        <authorList>
            <person name="You X.Y."/>
            <person name="Liu C."/>
            <person name="Wang S.Y."/>
            <person name="Jiang C.Y."/>
            <person name="Shah S.A."/>
            <person name="Prangishvili D."/>
            <person name="Liu S.J."/>
            <person name="Garrett R.A."/>
        </authorList>
    </citation>
    <scope>NUCLEOTIDE SEQUENCE</scope>
    <source>
        <strain>W1</strain>
    </source>
</reference>
<evidence type="ECO:0000256" key="1">
    <source>
        <dbReference type="SAM" id="Phobius"/>
    </source>
</evidence>
<keyword evidence="3" id="KW-1185">Reference proteome</keyword>
<keyword evidence="1" id="KW-0472">Membrane</keyword>
<dbReference type="Proteomes" id="UP000008458">
    <property type="component" value="Chromosome"/>
</dbReference>
<keyword evidence="1" id="KW-0812">Transmembrane</keyword>
<organism evidence="2 3">
    <name type="scientific">Acidianus hospitalis (strain W1)</name>
    <dbReference type="NCBI Taxonomy" id="933801"/>
    <lineage>
        <taxon>Archaea</taxon>
        <taxon>Thermoproteota</taxon>
        <taxon>Thermoprotei</taxon>
        <taxon>Sulfolobales</taxon>
        <taxon>Sulfolobaceae</taxon>
        <taxon>Acidianus</taxon>
    </lineage>
</organism>